<protein>
    <submittedName>
        <fullName evidence="2">Uncharacterized protein</fullName>
    </submittedName>
</protein>
<gene>
    <name evidence="2" type="ordered locus">BURPS1710b_A2437</name>
</gene>
<feature type="compositionally biased region" description="Basic and acidic residues" evidence="1">
    <location>
        <begin position="489"/>
        <end position="513"/>
    </location>
</feature>
<sequence length="513" mass="58717">MRAQARAAVVERIVDLQQQYLVGAQPREVEPAVRGIRDDRIGLAHLVAIDEIARHQIVRRDRARVAQRERQPFDDVERTPDVDDREALPQARGRFVLGQMVAHAARRRRERLVVVHAPHRLAQRGRRARAVRAVAQRVIEDDDLFRARRRAQQRIDFRVVGRADRRVVGEIRERAAMPDELEAARIEPERARRRERARVANLHAARRELARRPRRAGRRLERVGHRARDAFRQVIDLRFDLAALPHRRPCFDDRAHCDYSSSERFVVRAQIEFLRPRAAVLHVQLPVAVGDRVGRQQPVGARLRDALGRRAAQPLAVDAAVDHRVRDVNTARAELARERLGERAQPRLRRRERGERRAAAQRCGRAREQQAARRVVARRAAVCVEQLRKRRLREQEAADHVRAPRVLELRDAQLERRRANCVARVEHGGPQRAERAHLDREPLDIGFARDVAARDVRDAALRADFVGDRGHALVRAPGQHDGVAAAREAPAKRRAEPGACADARDPRERNGTG</sequence>
<dbReference type="Proteomes" id="UP000002700">
    <property type="component" value="Chromosome II"/>
</dbReference>
<dbReference type="EnsemblBacteria" id="ABA53620">
    <property type="protein sequence ID" value="ABA53620"/>
    <property type="gene ID" value="BURPS1710b_A2437"/>
</dbReference>
<evidence type="ECO:0000313" key="2">
    <source>
        <dbReference type="EMBL" id="ABA53620.1"/>
    </source>
</evidence>
<evidence type="ECO:0000313" key="3">
    <source>
        <dbReference type="Proteomes" id="UP000002700"/>
    </source>
</evidence>
<proteinExistence type="predicted"/>
<dbReference type="HOGENOM" id="CLU_530697_0_0_4"/>
<feature type="region of interest" description="Disordered" evidence="1">
    <location>
        <begin position="475"/>
        <end position="513"/>
    </location>
</feature>
<dbReference type="AlphaFoldDB" id="Q3JFR6"/>
<dbReference type="EMBL" id="CP000125">
    <property type="protein sequence ID" value="ABA53620.1"/>
    <property type="molecule type" value="Genomic_DNA"/>
</dbReference>
<accession>Q3JFR6</accession>
<evidence type="ECO:0000256" key="1">
    <source>
        <dbReference type="SAM" id="MobiDB-lite"/>
    </source>
</evidence>
<organism evidence="2 3">
    <name type="scientific">Burkholderia pseudomallei (strain 1710b)</name>
    <dbReference type="NCBI Taxonomy" id="320372"/>
    <lineage>
        <taxon>Bacteria</taxon>
        <taxon>Pseudomonadati</taxon>
        <taxon>Pseudomonadota</taxon>
        <taxon>Betaproteobacteria</taxon>
        <taxon>Burkholderiales</taxon>
        <taxon>Burkholderiaceae</taxon>
        <taxon>Burkholderia</taxon>
        <taxon>pseudomallei group</taxon>
    </lineage>
</organism>
<dbReference type="KEGG" id="bpm:BURPS1710b_A2437"/>
<reference evidence="2 3" key="1">
    <citation type="submission" date="2005-09" db="EMBL/GenBank/DDBJ databases">
        <authorList>
            <person name="Woods D.E."/>
            <person name="Nierman W.C."/>
        </authorList>
    </citation>
    <scope>NUCLEOTIDE SEQUENCE [LARGE SCALE GENOMIC DNA]</scope>
    <source>
        <strain evidence="2 3">1710b</strain>
    </source>
</reference>
<name>Q3JFR6_BURP1</name>